<dbReference type="Pfam" id="PF02770">
    <property type="entry name" value="Acyl-CoA_dh_M"/>
    <property type="match status" value="1"/>
</dbReference>
<protein>
    <submittedName>
        <fullName evidence="9">Acyl-CoA dehydrogenase</fullName>
    </submittedName>
</protein>
<comment type="caution">
    <text evidence="9">The sequence shown here is derived from an EMBL/GenBank/DDBJ whole genome shotgun (WGS) entry which is preliminary data.</text>
</comment>
<dbReference type="PANTHER" id="PTHR43292:SF4">
    <property type="entry name" value="ACYL-COA DEHYDROGENASE FADE34"/>
    <property type="match status" value="1"/>
</dbReference>
<dbReference type="STRING" id="1420583.V473_19855"/>
<dbReference type="Proteomes" id="UP000052232">
    <property type="component" value="Unassembled WGS sequence"/>
</dbReference>
<dbReference type="EMBL" id="JACT01000005">
    <property type="protein sequence ID" value="KMS53230.1"/>
    <property type="molecule type" value="Genomic_DNA"/>
</dbReference>
<dbReference type="InterPro" id="IPR009075">
    <property type="entry name" value="AcylCo_DH/oxidase_C"/>
</dbReference>
<dbReference type="PATRIC" id="fig|1420583.3.peg.3777"/>
<comment type="similarity">
    <text evidence="2 6">Belongs to the acyl-CoA dehydrogenase family.</text>
</comment>
<dbReference type="GO" id="GO:0005886">
    <property type="term" value="C:plasma membrane"/>
    <property type="evidence" value="ECO:0007669"/>
    <property type="project" value="TreeGrafter"/>
</dbReference>
<evidence type="ECO:0000256" key="6">
    <source>
        <dbReference type="RuleBase" id="RU362125"/>
    </source>
</evidence>
<gene>
    <name evidence="9" type="ORF">V473_19855</name>
</gene>
<dbReference type="Gene3D" id="1.10.540.10">
    <property type="entry name" value="Acyl-CoA dehydrogenase/oxidase, N-terminal domain"/>
    <property type="match status" value="1"/>
</dbReference>
<comment type="cofactor">
    <cofactor evidence="1 6">
        <name>FAD</name>
        <dbReference type="ChEBI" id="CHEBI:57692"/>
    </cofactor>
</comment>
<dbReference type="Gene3D" id="2.40.110.10">
    <property type="entry name" value="Butyryl-CoA Dehydrogenase, subunit A, domain 2"/>
    <property type="match status" value="1"/>
</dbReference>
<dbReference type="InterPro" id="IPR006091">
    <property type="entry name" value="Acyl-CoA_Oxase/DH_mid-dom"/>
</dbReference>
<accession>A0A0J8ADU9</accession>
<organism evidence="9 10">
    <name type="scientific">Sphingobium cupriresistens LL01</name>
    <dbReference type="NCBI Taxonomy" id="1420583"/>
    <lineage>
        <taxon>Bacteria</taxon>
        <taxon>Pseudomonadati</taxon>
        <taxon>Pseudomonadota</taxon>
        <taxon>Alphaproteobacteria</taxon>
        <taxon>Sphingomonadales</taxon>
        <taxon>Sphingomonadaceae</taxon>
        <taxon>Sphingobium</taxon>
    </lineage>
</organism>
<dbReference type="InterPro" id="IPR052161">
    <property type="entry name" value="Mycobact_Acyl-CoA_DH"/>
</dbReference>
<proteinExistence type="inferred from homology"/>
<reference evidence="9 10" key="1">
    <citation type="journal article" date="2015" name="G3 (Bethesda)">
        <title>Insights into Ongoing Evolution of the Hexachlorocyclohexane Catabolic Pathway from Comparative Genomics of Ten Sphingomonadaceae Strains.</title>
        <authorList>
            <person name="Pearce S.L."/>
            <person name="Oakeshott J.G."/>
            <person name="Pandey G."/>
        </authorList>
    </citation>
    <scope>NUCLEOTIDE SEQUENCE [LARGE SCALE GENOMIC DNA]</scope>
    <source>
        <strain evidence="9 10">LL01</strain>
    </source>
</reference>
<dbReference type="SUPFAM" id="SSF56645">
    <property type="entry name" value="Acyl-CoA dehydrogenase NM domain-like"/>
    <property type="match status" value="1"/>
</dbReference>
<dbReference type="GO" id="GO:0016627">
    <property type="term" value="F:oxidoreductase activity, acting on the CH-CH group of donors"/>
    <property type="evidence" value="ECO:0007669"/>
    <property type="project" value="InterPro"/>
</dbReference>
<evidence type="ECO:0000256" key="4">
    <source>
        <dbReference type="ARBA" id="ARBA00022827"/>
    </source>
</evidence>
<dbReference type="Gene3D" id="1.20.140.10">
    <property type="entry name" value="Butyryl-CoA Dehydrogenase, subunit A, domain 3"/>
    <property type="match status" value="1"/>
</dbReference>
<dbReference type="InterPro" id="IPR046373">
    <property type="entry name" value="Acyl-CoA_Oxase/DH_mid-dom_sf"/>
</dbReference>
<evidence type="ECO:0000256" key="5">
    <source>
        <dbReference type="ARBA" id="ARBA00023002"/>
    </source>
</evidence>
<keyword evidence="3 6" id="KW-0285">Flavoprotein</keyword>
<evidence type="ECO:0000259" key="8">
    <source>
        <dbReference type="Pfam" id="PF02770"/>
    </source>
</evidence>
<sequence>MNSDLESYRARATAWLATKAAQFGRAARRGLSEADDLALGRRWQAEKFAAGYAAISWPREHGGQGLGALEKLAFEQEEMKHSFPNDYFGVSLGMPVPIMLRYVNNDWASERATRALKGEEIWCQLFSEPAVGSDLAGLRTRADREEDTGDWIINGQKLWTTWAQYADYGVIVARNDPGVAKHRGLTYFWVDMKAPGVTVRPVKLAEGRSEVNEVFFDDVRITDSQRLGPVGGGFGVAMETLMIERYQATDPAGFGPPIDLFVEEAMAIRIGGKPAIEDGRVRERIARTYAAQSALAAIHRRALLSLAAGMQPGPEGSVHKLVSVRTRQKLSEFAMDLKGVEGMRYDDEKTRKESWSKSWMTAPTGRIAGGADEMLLNTIAERILGLPQDHRPDKGVAFNDIPR</sequence>
<dbReference type="AlphaFoldDB" id="A0A0J8ADU9"/>
<dbReference type="FunFam" id="2.40.110.10:FF:000011">
    <property type="entry name" value="Acyl-CoA dehydrogenase FadE34"/>
    <property type="match status" value="1"/>
</dbReference>
<dbReference type="PANTHER" id="PTHR43292">
    <property type="entry name" value="ACYL-COA DEHYDROGENASE"/>
    <property type="match status" value="1"/>
</dbReference>
<dbReference type="InterPro" id="IPR037069">
    <property type="entry name" value="AcylCoA_DH/ox_N_sf"/>
</dbReference>
<evidence type="ECO:0000256" key="2">
    <source>
        <dbReference type="ARBA" id="ARBA00009347"/>
    </source>
</evidence>
<feature type="domain" description="Acyl-CoA oxidase/dehydrogenase middle" evidence="8">
    <location>
        <begin position="123"/>
        <end position="219"/>
    </location>
</feature>
<dbReference type="InterPro" id="IPR009100">
    <property type="entry name" value="AcylCoA_DH/oxidase_NM_dom_sf"/>
</dbReference>
<evidence type="ECO:0000313" key="10">
    <source>
        <dbReference type="Proteomes" id="UP000052232"/>
    </source>
</evidence>
<dbReference type="GO" id="GO:0050660">
    <property type="term" value="F:flavin adenine dinucleotide binding"/>
    <property type="evidence" value="ECO:0007669"/>
    <property type="project" value="InterPro"/>
</dbReference>
<dbReference type="RefSeq" id="WP_066608294.1">
    <property type="nucleotide sequence ID" value="NZ_KQ130436.1"/>
</dbReference>
<keyword evidence="5 6" id="KW-0560">Oxidoreductase</keyword>
<evidence type="ECO:0000256" key="3">
    <source>
        <dbReference type="ARBA" id="ARBA00022630"/>
    </source>
</evidence>
<keyword evidence="10" id="KW-1185">Reference proteome</keyword>
<dbReference type="InterPro" id="IPR036250">
    <property type="entry name" value="AcylCo_DH-like_C"/>
</dbReference>
<evidence type="ECO:0000313" key="9">
    <source>
        <dbReference type="EMBL" id="KMS53230.1"/>
    </source>
</evidence>
<dbReference type="Pfam" id="PF00441">
    <property type="entry name" value="Acyl-CoA_dh_1"/>
    <property type="match status" value="1"/>
</dbReference>
<keyword evidence="4 6" id="KW-0274">FAD</keyword>
<evidence type="ECO:0000259" key="7">
    <source>
        <dbReference type="Pfam" id="PF00441"/>
    </source>
</evidence>
<feature type="domain" description="Acyl-CoA dehydrogenase/oxidase C-terminal" evidence="7">
    <location>
        <begin position="231"/>
        <end position="384"/>
    </location>
</feature>
<evidence type="ECO:0000256" key="1">
    <source>
        <dbReference type="ARBA" id="ARBA00001974"/>
    </source>
</evidence>
<name>A0A0J8ADU9_9SPHN</name>
<dbReference type="SUPFAM" id="SSF47203">
    <property type="entry name" value="Acyl-CoA dehydrogenase C-terminal domain-like"/>
    <property type="match status" value="1"/>
</dbReference>